<dbReference type="Gene3D" id="1.10.10.160">
    <property type="match status" value="1"/>
</dbReference>
<evidence type="ECO:0000256" key="10">
    <source>
        <dbReference type="ARBA" id="ARBA00023204"/>
    </source>
</evidence>
<evidence type="ECO:0000256" key="14">
    <source>
        <dbReference type="ARBA" id="ARBA00048988"/>
    </source>
</evidence>
<evidence type="ECO:0000256" key="12">
    <source>
        <dbReference type="ARBA" id="ARBA00034617"/>
    </source>
</evidence>
<dbReference type="Gene3D" id="3.90.320.10">
    <property type="match status" value="1"/>
</dbReference>
<evidence type="ECO:0000259" key="17">
    <source>
        <dbReference type="PROSITE" id="PS51217"/>
    </source>
</evidence>
<evidence type="ECO:0000256" key="6">
    <source>
        <dbReference type="ARBA" id="ARBA00022806"/>
    </source>
</evidence>
<keyword evidence="4" id="KW-0227">DNA damage</keyword>
<dbReference type="AlphaFoldDB" id="A0A1G9MLW3"/>
<dbReference type="PROSITE" id="PS51217">
    <property type="entry name" value="UVRD_HELICASE_CTER"/>
    <property type="match status" value="1"/>
</dbReference>
<evidence type="ECO:0000256" key="13">
    <source>
        <dbReference type="ARBA" id="ARBA00034808"/>
    </source>
</evidence>
<feature type="binding site" evidence="15">
    <location>
        <begin position="3"/>
        <end position="10"/>
    </location>
    <ligand>
        <name>ATP</name>
        <dbReference type="ChEBI" id="CHEBI:30616"/>
    </ligand>
</feature>
<keyword evidence="6 15" id="KW-0347">Helicase</keyword>
<keyword evidence="5 15" id="KW-0378">Hydrolase</keyword>
<gene>
    <name evidence="18" type="ORF">SAMN04488242_2709</name>
</gene>
<dbReference type="InterPro" id="IPR014016">
    <property type="entry name" value="UvrD-like_ATP-bd"/>
</dbReference>
<evidence type="ECO:0000313" key="19">
    <source>
        <dbReference type="Proteomes" id="UP000199475"/>
    </source>
</evidence>
<dbReference type="Proteomes" id="UP000199475">
    <property type="component" value="Unassembled WGS sequence"/>
</dbReference>
<protein>
    <recommendedName>
        <fullName evidence="13">DNA 3'-5' helicase</fullName>
        <ecNumber evidence="13">5.6.2.4</ecNumber>
    </recommendedName>
</protein>
<evidence type="ECO:0000256" key="9">
    <source>
        <dbReference type="ARBA" id="ARBA00023125"/>
    </source>
</evidence>
<dbReference type="Pfam" id="PF12705">
    <property type="entry name" value="PDDEXK_1"/>
    <property type="match status" value="1"/>
</dbReference>
<accession>A0A1G9MLW3</accession>
<dbReference type="InterPro" id="IPR027417">
    <property type="entry name" value="P-loop_NTPase"/>
</dbReference>
<feature type="domain" description="UvrD-like helicase ATP-binding" evidence="16">
    <location>
        <begin position="1"/>
        <end position="268"/>
    </location>
</feature>
<keyword evidence="3 15" id="KW-0547">Nucleotide-binding</keyword>
<keyword evidence="19" id="KW-1185">Reference proteome</keyword>
<evidence type="ECO:0000256" key="7">
    <source>
        <dbReference type="ARBA" id="ARBA00022839"/>
    </source>
</evidence>
<dbReference type="InterPro" id="IPR038726">
    <property type="entry name" value="PDDEXK_AddAB-type"/>
</dbReference>
<dbReference type="Pfam" id="PF00580">
    <property type="entry name" value="UvrD-helicase"/>
    <property type="match status" value="1"/>
</dbReference>
<reference evidence="18 19" key="1">
    <citation type="submission" date="2016-10" db="EMBL/GenBank/DDBJ databases">
        <authorList>
            <person name="de Groot N.N."/>
        </authorList>
    </citation>
    <scope>NUCLEOTIDE SEQUENCE [LARGE SCALE GENOMIC DNA]</scope>
    <source>
        <strain evidence="18 19">CGMCC 1.9159</strain>
    </source>
</reference>
<feature type="domain" description="UvrD-like helicase C-terminal" evidence="17">
    <location>
        <begin position="269"/>
        <end position="563"/>
    </location>
</feature>
<dbReference type="GO" id="GO:0004527">
    <property type="term" value="F:exonuclease activity"/>
    <property type="evidence" value="ECO:0007669"/>
    <property type="project" value="UniProtKB-KW"/>
</dbReference>
<dbReference type="Gene3D" id="3.40.50.300">
    <property type="entry name" value="P-loop containing nucleotide triphosphate hydrolases"/>
    <property type="match status" value="2"/>
</dbReference>
<evidence type="ECO:0000256" key="3">
    <source>
        <dbReference type="ARBA" id="ARBA00022741"/>
    </source>
</evidence>
<dbReference type="InterPro" id="IPR013986">
    <property type="entry name" value="DExx_box_DNA_helicase_dom_sf"/>
</dbReference>
<evidence type="ECO:0000256" key="2">
    <source>
        <dbReference type="ARBA" id="ARBA00022722"/>
    </source>
</evidence>
<dbReference type="STRING" id="686624.SAMN04488242_2709"/>
<keyword evidence="11" id="KW-0413">Isomerase</keyword>
<evidence type="ECO:0000256" key="4">
    <source>
        <dbReference type="ARBA" id="ARBA00022763"/>
    </source>
</evidence>
<dbReference type="GO" id="GO:0033202">
    <property type="term" value="C:DNA helicase complex"/>
    <property type="evidence" value="ECO:0007669"/>
    <property type="project" value="TreeGrafter"/>
</dbReference>
<dbReference type="GO" id="GO:0005829">
    <property type="term" value="C:cytosol"/>
    <property type="evidence" value="ECO:0007669"/>
    <property type="project" value="TreeGrafter"/>
</dbReference>
<keyword evidence="9" id="KW-0238">DNA-binding</keyword>
<dbReference type="GO" id="GO:0005524">
    <property type="term" value="F:ATP binding"/>
    <property type="evidence" value="ECO:0007669"/>
    <property type="project" value="UniProtKB-UniRule"/>
</dbReference>
<evidence type="ECO:0000259" key="16">
    <source>
        <dbReference type="PROSITE" id="PS51198"/>
    </source>
</evidence>
<dbReference type="GO" id="GO:0003677">
    <property type="term" value="F:DNA binding"/>
    <property type="evidence" value="ECO:0007669"/>
    <property type="project" value="UniProtKB-KW"/>
</dbReference>
<evidence type="ECO:0000256" key="15">
    <source>
        <dbReference type="PROSITE-ProRule" id="PRU00560"/>
    </source>
</evidence>
<proteinExistence type="inferred from homology"/>
<dbReference type="EMBL" id="FNGP01000005">
    <property type="protein sequence ID" value="SDL75063.1"/>
    <property type="molecule type" value="Genomic_DNA"/>
</dbReference>
<evidence type="ECO:0000256" key="11">
    <source>
        <dbReference type="ARBA" id="ARBA00023235"/>
    </source>
</evidence>
<keyword evidence="8 15" id="KW-0067">ATP-binding</keyword>
<evidence type="ECO:0000256" key="8">
    <source>
        <dbReference type="ARBA" id="ARBA00022840"/>
    </source>
</evidence>
<evidence type="ECO:0000256" key="1">
    <source>
        <dbReference type="ARBA" id="ARBA00009922"/>
    </source>
</evidence>
<comment type="catalytic activity">
    <reaction evidence="14">
        <text>ATP + H2O = ADP + phosphate + H(+)</text>
        <dbReference type="Rhea" id="RHEA:13065"/>
        <dbReference type="ChEBI" id="CHEBI:15377"/>
        <dbReference type="ChEBI" id="CHEBI:15378"/>
        <dbReference type="ChEBI" id="CHEBI:30616"/>
        <dbReference type="ChEBI" id="CHEBI:43474"/>
        <dbReference type="ChEBI" id="CHEBI:456216"/>
        <dbReference type="EC" id="5.6.2.4"/>
    </reaction>
</comment>
<dbReference type="InterPro" id="IPR000212">
    <property type="entry name" value="DNA_helicase_UvrD/REP"/>
</dbReference>
<sequence>MVGGPGSGKTETLVAAVAARVREGAPLAEFAVLAGSRSAAQAVRRDVVARVGRAQASPTVTTVHGLALGLLRQFQPADEVPWALLRAPQQEQRIRDLLASPRVAWPEELRPALGTRAFARQLREVLARVRQRSWDEERLAAMAVERGDATLAAIANFLDEYLAVGDLEHTLDYAELVYRARLLVRDEAVAASLRDRFRGVLVDDAHDLDLAQAAFLGDLAGLGLPLVVFGDPQQAVSGFRGADPEGMLRLLEFHPSTRIDLDVDHRHGTQVAEALESLRTRLDARLAPAPAAPRSTEPGSVTVRIYDDPPSEAAHVADELRRAVADGADWGDLAVIMRAGRAQLAPMTRELLRLGIPVEVAADELVLAEEESVVTLLLALDVAASGGAPDADQARLLLSSPLCGLDAIALRRLGRSLLARHAQLGHSDQLLGRCLAEPQLLEGLQVPEAKAAAGLAVTLRHAAEQLGQGQEVQHVLWQLWSSTDWPERLRATAIEGSRRANHHLDAVVELFERASREPVRRGAAGARTFIRELAGEEIPADTGRELAARGTGVTLTTAHRAKGRQWQRVWVVGVQEGRWPRLTPGGLLLDPGRVLDGSPRTLGEQLREERRLFHLACSRAATHLHVSGVRGAEGEASEASRFVHELGVVAEFVPGRPARPMTAASLVGELRAAAADVEQPETLRRGAARRLAHLGERGLHTARPEAWWGLARPTTPAPRPDGAIWLSGTALAELTGCPRRYFLNRRAKASRPPQSRASIGDVVHLIAKHAQLDGLGLADMRAELGKVWDRIPFEAEWLSASERVEIEAGLERLANWLAEHERDLLAVEQRFDVTIEVEGRQVVLHGFADRIDLLDRDGDRPRLRIVDFKTGRTRRTAADVADDIQLGVYQLAAGEGAFDHLAPGVRDVEAPALVFLRHAVGEFPAVVEQSTLAAVPELKDEPLEVGPTWVHDRIAQAVRTLEVGDFPATENPACNYCQFKAGCPAFVKEIGR</sequence>
<dbReference type="SUPFAM" id="SSF52540">
    <property type="entry name" value="P-loop containing nucleoside triphosphate hydrolases"/>
    <property type="match status" value="1"/>
</dbReference>
<dbReference type="EC" id="5.6.2.4" evidence="13"/>
<comment type="catalytic activity">
    <reaction evidence="12">
        <text>Couples ATP hydrolysis with the unwinding of duplex DNA by translocating in the 3'-5' direction.</text>
        <dbReference type="EC" id="5.6.2.4"/>
    </reaction>
</comment>
<dbReference type="Pfam" id="PF13361">
    <property type="entry name" value="UvrD_C"/>
    <property type="match status" value="1"/>
</dbReference>
<comment type="similarity">
    <text evidence="1">Belongs to the helicase family. UvrD subfamily.</text>
</comment>
<keyword evidence="7" id="KW-0269">Exonuclease</keyword>
<dbReference type="InterPro" id="IPR011604">
    <property type="entry name" value="PDDEXK-like_dom_sf"/>
</dbReference>
<organism evidence="18 19">
    <name type="scientific">Tessaracoccus oleiagri</name>
    <dbReference type="NCBI Taxonomy" id="686624"/>
    <lineage>
        <taxon>Bacteria</taxon>
        <taxon>Bacillati</taxon>
        <taxon>Actinomycetota</taxon>
        <taxon>Actinomycetes</taxon>
        <taxon>Propionibacteriales</taxon>
        <taxon>Propionibacteriaceae</taxon>
        <taxon>Tessaracoccus</taxon>
    </lineage>
</organism>
<dbReference type="Gene3D" id="1.10.486.10">
    <property type="entry name" value="PCRA, domain 4"/>
    <property type="match status" value="1"/>
</dbReference>
<keyword evidence="10" id="KW-0234">DNA repair</keyword>
<evidence type="ECO:0000313" key="18">
    <source>
        <dbReference type="EMBL" id="SDL75063.1"/>
    </source>
</evidence>
<dbReference type="GO" id="GO:0000725">
    <property type="term" value="P:recombinational repair"/>
    <property type="evidence" value="ECO:0007669"/>
    <property type="project" value="TreeGrafter"/>
</dbReference>
<dbReference type="PANTHER" id="PTHR11070:SF59">
    <property type="entry name" value="DNA 3'-5' HELICASE"/>
    <property type="match status" value="1"/>
</dbReference>
<keyword evidence="2" id="KW-0540">Nuclease</keyword>
<evidence type="ECO:0000256" key="5">
    <source>
        <dbReference type="ARBA" id="ARBA00022801"/>
    </source>
</evidence>
<name>A0A1G9MLW3_9ACTN</name>
<dbReference type="InterPro" id="IPR014017">
    <property type="entry name" value="DNA_helicase_UvrD-like_C"/>
</dbReference>
<dbReference type="GO" id="GO:0043138">
    <property type="term" value="F:3'-5' DNA helicase activity"/>
    <property type="evidence" value="ECO:0007669"/>
    <property type="project" value="UniProtKB-EC"/>
</dbReference>
<dbReference type="PANTHER" id="PTHR11070">
    <property type="entry name" value="UVRD / RECB / PCRA DNA HELICASE FAMILY MEMBER"/>
    <property type="match status" value="1"/>
</dbReference>
<dbReference type="PROSITE" id="PS51198">
    <property type="entry name" value="UVRD_HELICASE_ATP_BIND"/>
    <property type="match status" value="1"/>
</dbReference>